<accession>A0A8S5RD80</accession>
<sequence length="80" mass="9340">MDKFCLVAIMLFAIQHDMVDDSIVDVINAIDRVRGIISRADYLELVFSDALYDYTIHDVSFGIYDKYLDNQQFVERVLPF</sequence>
<organism evidence="1">
    <name type="scientific">virus sp. ctx9V1</name>
    <dbReference type="NCBI Taxonomy" id="2828001"/>
    <lineage>
        <taxon>Viruses</taxon>
    </lineage>
</organism>
<dbReference type="EMBL" id="BK059093">
    <property type="protein sequence ID" value="DAE29311.1"/>
    <property type="molecule type" value="Genomic_DNA"/>
</dbReference>
<proteinExistence type="predicted"/>
<reference evidence="1" key="1">
    <citation type="journal article" date="2021" name="Proc. Natl. Acad. Sci. U.S.A.">
        <title>A Catalog of Tens of Thousands of Viruses from Human Metagenomes Reveals Hidden Associations with Chronic Diseases.</title>
        <authorList>
            <person name="Tisza M.J."/>
            <person name="Buck C.B."/>
        </authorList>
    </citation>
    <scope>NUCLEOTIDE SEQUENCE</scope>
    <source>
        <strain evidence="1">Ctx9V1</strain>
    </source>
</reference>
<protein>
    <submittedName>
        <fullName evidence="1">Uncharacterized protein</fullName>
    </submittedName>
</protein>
<evidence type="ECO:0000313" key="1">
    <source>
        <dbReference type="EMBL" id="DAE29311.1"/>
    </source>
</evidence>
<name>A0A8S5RD80_9VIRU</name>